<dbReference type="AlphaFoldDB" id="A0AAN9KLT6"/>
<dbReference type="PANTHER" id="PTHR46214:SF17">
    <property type="entry name" value="E3 UBIQUITIN-PROTEIN LIGASE MARCH-RELATED"/>
    <property type="match status" value="1"/>
</dbReference>
<feature type="region of interest" description="Disordered" evidence="4">
    <location>
        <begin position="53"/>
        <end position="76"/>
    </location>
</feature>
<dbReference type="SMART" id="SM00744">
    <property type="entry name" value="RINGv"/>
    <property type="match status" value="1"/>
</dbReference>
<gene>
    <name evidence="7" type="ORF">RJT34_03528</name>
</gene>
<keyword evidence="5" id="KW-0472">Membrane</keyword>
<accession>A0AAN9KLT6</accession>
<evidence type="ECO:0000256" key="5">
    <source>
        <dbReference type="SAM" id="Phobius"/>
    </source>
</evidence>
<keyword evidence="8" id="KW-1185">Reference proteome</keyword>
<dbReference type="Pfam" id="PF12906">
    <property type="entry name" value="RINGv"/>
    <property type="match status" value="1"/>
</dbReference>
<dbReference type="SUPFAM" id="SSF57850">
    <property type="entry name" value="RING/U-box"/>
    <property type="match status" value="1"/>
</dbReference>
<keyword evidence="2" id="KW-0863">Zinc-finger</keyword>
<evidence type="ECO:0000256" key="1">
    <source>
        <dbReference type="ARBA" id="ARBA00022723"/>
    </source>
</evidence>
<dbReference type="InterPro" id="IPR011016">
    <property type="entry name" value="Znf_RING-CH"/>
</dbReference>
<keyword evidence="5" id="KW-1133">Transmembrane helix</keyword>
<feature type="domain" description="RING-CH-type" evidence="6">
    <location>
        <begin position="154"/>
        <end position="231"/>
    </location>
</feature>
<dbReference type="EMBL" id="JAYKXN010000001">
    <property type="protein sequence ID" value="KAK7318821.1"/>
    <property type="molecule type" value="Genomic_DNA"/>
</dbReference>
<keyword evidence="5" id="KW-0812">Transmembrane</keyword>
<protein>
    <recommendedName>
        <fullName evidence="6">RING-CH-type domain-containing protein</fullName>
    </recommendedName>
</protein>
<dbReference type="GO" id="GO:0008270">
    <property type="term" value="F:zinc ion binding"/>
    <property type="evidence" value="ECO:0007669"/>
    <property type="project" value="UniProtKB-KW"/>
</dbReference>
<keyword evidence="3" id="KW-0862">Zinc</keyword>
<proteinExistence type="predicted"/>
<dbReference type="Gene3D" id="3.30.40.10">
    <property type="entry name" value="Zinc/RING finger domain, C3HC4 (zinc finger)"/>
    <property type="match status" value="1"/>
</dbReference>
<feature type="transmembrane region" description="Helical" evidence="5">
    <location>
        <begin position="273"/>
        <end position="291"/>
    </location>
</feature>
<dbReference type="InterPro" id="IPR013083">
    <property type="entry name" value="Znf_RING/FYVE/PHD"/>
</dbReference>
<evidence type="ECO:0000259" key="6">
    <source>
        <dbReference type="PROSITE" id="PS51292"/>
    </source>
</evidence>
<evidence type="ECO:0000313" key="7">
    <source>
        <dbReference type="EMBL" id="KAK7318821.1"/>
    </source>
</evidence>
<comment type="caution">
    <text evidence="7">The sequence shown here is derived from an EMBL/GenBank/DDBJ whole genome shotgun (WGS) entry which is preliminary data.</text>
</comment>
<feature type="compositionally biased region" description="Basic and acidic residues" evidence="4">
    <location>
        <begin position="53"/>
        <end position="69"/>
    </location>
</feature>
<keyword evidence="1" id="KW-0479">Metal-binding</keyword>
<evidence type="ECO:0000256" key="4">
    <source>
        <dbReference type="SAM" id="MobiDB-lite"/>
    </source>
</evidence>
<dbReference type="PROSITE" id="PS51292">
    <property type="entry name" value="ZF_RING_CH"/>
    <property type="match status" value="1"/>
</dbReference>
<name>A0AAN9KLT6_CLITE</name>
<reference evidence="7 8" key="1">
    <citation type="submission" date="2024-01" db="EMBL/GenBank/DDBJ databases">
        <title>The genomes of 5 underutilized Papilionoideae crops provide insights into root nodulation and disease resistance.</title>
        <authorList>
            <person name="Yuan L."/>
        </authorList>
    </citation>
    <scope>NUCLEOTIDE SEQUENCE [LARGE SCALE GENOMIC DNA]</scope>
    <source>
        <strain evidence="7">LY-2023</strain>
        <tissue evidence="7">Leaf</tissue>
    </source>
</reference>
<dbReference type="PANTHER" id="PTHR46214">
    <property type="entry name" value="ZINC FINGER, RING-CH-TYPE"/>
    <property type="match status" value="1"/>
</dbReference>
<organism evidence="7 8">
    <name type="scientific">Clitoria ternatea</name>
    <name type="common">Butterfly pea</name>
    <dbReference type="NCBI Taxonomy" id="43366"/>
    <lineage>
        <taxon>Eukaryota</taxon>
        <taxon>Viridiplantae</taxon>
        <taxon>Streptophyta</taxon>
        <taxon>Embryophyta</taxon>
        <taxon>Tracheophyta</taxon>
        <taxon>Spermatophyta</taxon>
        <taxon>Magnoliopsida</taxon>
        <taxon>eudicotyledons</taxon>
        <taxon>Gunneridae</taxon>
        <taxon>Pentapetalae</taxon>
        <taxon>rosids</taxon>
        <taxon>fabids</taxon>
        <taxon>Fabales</taxon>
        <taxon>Fabaceae</taxon>
        <taxon>Papilionoideae</taxon>
        <taxon>50 kb inversion clade</taxon>
        <taxon>NPAAA clade</taxon>
        <taxon>indigoferoid/millettioid clade</taxon>
        <taxon>Phaseoleae</taxon>
        <taxon>Clitoria</taxon>
    </lineage>
</organism>
<evidence type="ECO:0000256" key="2">
    <source>
        <dbReference type="ARBA" id="ARBA00022771"/>
    </source>
</evidence>
<dbReference type="Proteomes" id="UP001359559">
    <property type="component" value="Unassembled WGS sequence"/>
</dbReference>
<evidence type="ECO:0000313" key="8">
    <source>
        <dbReference type="Proteomes" id="UP001359559"/>
    </source>
</evidence>
<sequence length="296" mass="31853">MDQARSKGTCEILDHVDEGNAIDAGTGCGLGDRVCLSGEGETSEEVCNDLGLNREPKERPKEINDDTLHGVDQGTSYDSRNLVNGEVLETRAAIDSPVAQIGHVNGDNRKLEAKGNESGLKVSLSMKAPKGVSETDKNSCVIDINCGSCNGFNENLEGEMICRICHLASGQPLEAGDVGTANGATTNTDLIQLGCACKDELGIAHSHCAEAWFKLKGNRLCEICGETAKNVPEVADDGFMEEWNESRFLQIDNNNNNNTSSSRVGGCLRGQPFCNFLMACLVIAFVLPWFFRVSLF</sequence>
<evidence type="ECO:0000256" key="3">
    <source>
        <dbReference type="ARBA" id="ARBA00022833"/>
    </source>
</evidence>